<dbReference type="Pfam" id="PF01471">
    <property type="entry name" value="PG_binding_1"/>
    <property type="match status" value="1"/>
</dbReference>
<dbReference type="Proteomes" id="UP001500897">
    <property type="component" value="Unassembled WGS sequence"/>
</dbReference>
<dbReference type="Gene3D" id="3.40.80.10">
    <property type="entry name" value="Peptidoglycan recognition protein-like"/>
    <property type="match status" value="1"/>
</dbReference>
<evidence type="ECO:0000259" key="3">
    <source>
        <dbReference type="SMART" id="SM00701"/>
    </source>
</evidence>
<feature type="compositionally biased region" description="Pro residues" evidence="2">
    <location>
        <begin position="177"/>
        <end position="186"/>
    </location>
</feature>
<accession>A0ABN2W6X8</accession>
<dbReference type="InterPro" id="IPR002477">
    <property type="entry name" value="Peptidoglycan-bd-like"/>
</dbReference>
<dbReference type="SUPFAM" id="SSF47090">
    <property type="entry name" value="PGBD-like"/>
    <property type="match status" value="1"/>
</dbReference>
<dbReference type="SUPFAM" id="SSF55846">
    <property type="entry name" value="N-acetylmuramoyl-L-alanine amidase-like"/>
    <property type="match status" value="1"/>
</dbReference>
<comment type="caution">
    <text evidence="4">The sequence shown here is derived from an EMBL/GenBank/DDBJ whole genome shotgun (WGS) entry which is preliminary data.</text>
</comment>
<dbReference type="PANTHER" id="PTHR11022">
    <property type="entry name" value="PEPTIDOGLYCAN RECOGNITION PROTEIN"/>
    <property type="match status" value="1"/>
</dbReference>
<name>A0ABN2W6X8_9ACTN</name>
<dbReference type="RefSeq" id="WP_344549856.1">
    <property type="nucleotide sequence ID" value="NZ_BAAANS010000002.1"/>
</dbReference>
<evidence type="ECO:0000313" key="5">
    <source>
        <dbReference type="Proteomes" id="UP001500897"/>
    </source>
</evidence>
<comment type="similarity">
    <text evidence="1">Belongs to the N-acetylmuramoyl-L-alanine amidase 2 family.</text>
</comment>
<evidence type="ECO:0000313" key="4">
    <source>
        <dbReference type="EMBL" id="GAA2084405.1"/>
    </source>
</evidence>
<keyword evidence="5" id="KW-1185">Reference proteome</keyword>
<reference evidence="4 5" key="1">
    <citation type="journal article" date="2019" name="Int. J. Syst. Evol. Microbiol.">
        <title>The Global Catalogue of Microorganisms (GCM) 10K type strain sequencing project: providing services to taxonomists for standard genome sequencing and annotation.</title>
        <authorList>
            <consortium name="The Broad Institute Genomics Platform"/>
            <consortium name="The Broad Institute Genome Sequencing Center for Infectious Disease"/>
            <person name="Wu L."/>
            <person name="Ma J."/>
        </authorList>
    </citation>
    <scope>NUCLEOTIDE SEQUENCE [LARGE SCALE GENOMIC DNA]</scope>
    <source>
        <strain evidence="4 5">JCM 14559</strain>
    </source>
</reference>
<dbReference type="SMART" id="SM00701">
    <property type="entry name" value="PGRP"/>
    <property type="match status" value="1"/>
</dbReference>
<evidence type="ECO:0000256" key="1">
    <source>
        <dbReference type="ARBA" id="ARBA00007553"/>
    </source>
</evidence>
<feature type="compositionally biased region" description="Low complexity" evidence="2">
    <location>
        <begin position="166"/>
        <end position="176"/>
    </location>
</feature>
<organism evidence="4 5">
    <name type="scientific">Kitasatospora saccharophila</name>
    <dbReference type="NCBI Taxonomy" id="407973"/>
    <lineage>
        <taxon>Bacteria</taxon>
        <taxon>Bacillati</taxon>
        <taxon>Actinomycetota</taxon>
        <taxon>Actinomycetes</taxon>
        <taxon>Kitasatosporales</taxon>
        <taxon>Streptomycetaceae</taxon>
        <taxon>Kitasatospora</taxon>
    </lineage>
</organism>
<dbReference type="InterPro" id="IPR036505">
    <property type="entry name" value="Amidase/PGRP_sf"/>
</dbReference>
<protein>
    <recommendedName>
        <fullName evidence="3">Peptidoglycan recognition protein family domain-containing protein</fullName>
    </recommendedName>
</protein>
<feature type="region of interest" description="Disordered" evidence="2">
    <location>
        <begin position="164"/>
        <end position="205"/>
    </location>
</feature>
<dbReference type="InterPro" id="IPR036365">
    <property type="entry name" value="PGBD-like_sf"/>
</dbReference>
<proteinExistence type="inferred from homology"/>
<dbReference type="InterPro" id="IPR015510">
    <property type="entry name" value="PGRP"/>
</dbReference>
<sequence>MQLITRDQWGAHPPKSPFTQISGTQGVKIHYEGTSVPSSLANPDQHGQCAARMRDLQASHQANEKEKYIDLAYSAVVCPHGAVFEGRGPGHLQAANGPGLNSQHYSVCAMVGDSGLTEPTAAQLGGLRDAIEWLRATGGAGVEIKGHRDGYATSCPGEPLYRWVQSGAPRPGGSSPAPAPVTPPPAASGAPAWPGRYLRNGSSGSDVRTWQQRMAQRGWAISADGAFGPQTERVVRAFQAEKHLQPVDGVIGPVTWAAAWTAPIT</sequence>
<dbReference type="Gene3D" id="1.10.101.10">
    <property type="entry name" value="PGBD-like superfamily/PGBD"/>
    <property type="match status" value="1"/>
</dbReference>
<dbReference type="InterPro" id="IPR002502">
    <property type="entry name" value="Amidase_domain"/>
</dbReference>
<dbReference type="CDD" id="cd06583">
    <property type="entry name" value="PGRP"/>
    <property type="match status" value="1"/>
</dbReference>
<evidence type="ECO:0000256" key="2">
    <source>
        <dbReference type="SAM" id="MobiDB-lite"/>
    </source>
</evidence>
<gene>
    <name evidence="4" type="ORF">GCM10009759_03410</name>
</gene>
<dbReference type="PANTHER" id="PTHR11022:SF41">
    <property type="entry name" value="PEPTIDOGLYCAN-RECOGNITION PROTEIN LC-RELATED"/>
    <property type="match status" value="1"/>
</dbReference>
<dbReference type="InterPro" id="IPR036366">
    <property type="entry name" value="PGBDSf"/>
</dbReference>
<dbReference type="EMBL" id="BAAANS010000002">
    <property type="protein sequence ID" value="GAA2084405.1"/>
    <property type="molecule type" value="Genomic_DNA"/>
</dbReference>
<dbReference type="InterPro" id="IPR006619">
    <property type="entry name" value="PGRP_domain_met/bac"/>
</dbReference>
<feature type="region of interest" description="Disordered" evidence="2">
    <location>
        <begin position="1"/>
        <end position="20"/>
    </location>
</feature>
<feature type="domain" description="Peptidoglycan recognition protein family" evidence="3">
    <location>
        <begin position="1"/>
        <end position="151"/>
    </location>
</feature>